<organism evidence="4 5">
    <name type="scientific">Coptis chinensis</name>
    <dbReference type="NCBI Taxonomy" id="261450"/>
    <lineage>
        <taxon>Eukaryota</taxon>
        <taxon>Viridiplantae</taxon>
        <taxon>Streptophyta</taxon>
        <taxon>Embryophyta</taxon>
        <taxon>Tracheophyta</taxon>
        <taxon>Spermatophyta</taxon>
        <taxon>Magnoliopsida</taxon>
        <taxon>Ranunculales</taxon>
        <taxon>Ranunculaceae</taxon>
        <taxon>Coptidoideae</taxon>
        <taxon>Coptis</taxon>
    </lineage>
</organism>
<name>A0A835IYL6_9MAGN</name>
<dbReference type="Proteomes" id="UP000631114">
    <property type="component" value="Unassembled WGS sequence"/>
</dbReference>
<evidence type="ECO:0000313" key="4">
    <source>
        <dbReference type="EMBL" id="KAF9626491.1"/>
    </source>
</evidence>
<evidence type="ECO:0000256" key="2">
    <source>
        <dbReference type="ARBA" id="ARBA00061659"/>
    </source>
</evidence>
<sequence length="572" mass="63294">MKKCLTEYDNIVFTIVLKACTELNDVNEGKKIHCEIVKVGNPDSFLLTKLVDMYAKCGEVESSLILFEEIPDRNVVCWTSMIVGYAQNDCAKEGLVLFNRMRHCFVEPNQVTFGSLLSACTKLDAIHQGKWVHGYLIRMGIHVNSHVASSLLDMYVKCGSVTDARLVFEELDTIDVVPWTTMVVGYTQRKLPKEALTLFTDKRWARVWPNSVTIGSVLSACAELGNLNLGRSVHSLGMKLGLEDSSVKNALVHMYAKCCMIGDARYVFQKISDKDVDAWNSLMTGYCQNGYANEALVLFCQMRYSVQIDAITVVNVLSACATLGALQTGSALHACTVQEGLLSSNVHVGTALLNLYSKCGDVWSARRIFDEMGAKNTVTWSSMMAGYGMHGDASGSLELLGQMMKENLEPNEVIFTCILSACSHTGMVGEGWKHFDSMCKKHNLMPSIKHYVCMVDLLARAGRLEEALEFIEGMLVQANAGVWGALLHGCRLHSRSDLGETAVRKMIELQPDNAGYYVLMSNLYASDGRWEQVNHMRELMKQQGLSKTPGCSLVQMENREDVITPLGIASSC</sequence>
<dbReference type="NCBIfam" id="TIGR00756">
    <property type="entry name" value="PPR"/>
    <property type="match status" value="3"/>
</dbReference>
<dbReference type="PROSITE" id="PS51375">
    <property type="entry name" value="PPR"/>
    <property type="match status" value="4"/>
</dbReference>
<dbReference type="Pfam" id="PF20431">
    <property type="entry name" value="E_motif"/>
    <property type="match status" value="1"/>
</dbReference>
<comment type="similarity">
    <text evidence="2">Belongs to the PPR family. PCMP-E subfamily.</text>
</comment>
<dbReference type="FunFam" id="1.25.40.10:FF:000309">
    <property type="entry name" value="Pentatricopeptide repeat-containing protein, chloroplastic"/>
    <property type="match status" value="1"/>
</dbReference>
<feature type="repeat" description="PPR" evidence="3">
    <location>
        <begin position="376"/>
        <end position="410"/>
    </location>
</feature>
<comment type="caution">
    <text evidence="4">The sequence shown here is derived from an EMBL/GenBank/DDBJ whole genome shotgun (WGS) entry which is preliminary data.</text>
</comment>
<dbReference type="GO" id="GO:0003723">
    <property type="term" value="F:RNA binding"/>
    <property type="evidence" value="ECO:0007669"/>
    <property type="project" value="InterPro"/>
</dbReference>
<dbReference type="InterPro" id="IPR011990">
    <property type="entry name" value="TPR-like_helical_dom_sf"/>
</dbReference>
<dbReference type="PANTHER" id="PTHR47926:SF363">
    <property type="entry name" value="PENTATRICOPEPTIDE REPEAT-CONTAINING PROTEIN"/>
    <property type="match status" value="1"/>
</dbReference>
<dbReference type="GO" id="GO:0009451">
    <property type="term" value="P:RNA modification"/>
    <property type="evidence" value="ECO:0007669"/>
    <property type="project" value="InterPro"/>
</dbReference>
<keyword evidence="5" id="KW-1185">Reference proteome</keyword>
<evidence type="ECO:0000256" key="3">
    <source>
        <dbReference type="PROSITE-ProRule" id="PRU00708"/>
    </source>
</evidence>
<dbReference type="Pfam" id="PF13041">
    <property type="entry name" value="PPR_2"/>
    <property type="match status" value="2"/>
</dbReference>
<dbReference type="Gene3D" id="1.25.40.10">
    <property type="entry name" value="Tetratricopeptide repeat domain"/>
    <property type="match status" value="4"/>
</dbReference>
<dbReference type="AlphaFoldDB" id="A0A835IYL6"/>
<dbReference type="InterPro" id="IPR002885">
    <property type="entry name" value="PPR_rpt"/>
</dbReference>
<accession>A0A835IYL6</accession>
<dbReference type="FunFam" id="1.25.40.10:FF:000212">
    <property type="entry name" value="Pentatricopeptide repeat-containing protein At2g03380, mitochondrial"/>
    <property type="match status" value="1"/>
</dbReference>
<feature type="repeat" description="PPR" evidence="3">
    <location>
        <begin position="144"/>
        <end position="178"/>
    </location>
</feature>
<evidence type="ECO:0000256" key="1">
    <source>
        <dbReference type="ARBA" id="ARBA00022737"/>
    </source>
</evidence>
<evidence type="ECO:0000313" key="5">
    <source>
        <dbReference type="Proteomes" id="UP000631114"/>
    </source>
</evidence>
<dbReference type="FunFam" id="1.25.40.10:FF:000073">
    <property type="entry name" value="Pentatricopeptide repeat-containing protein chloroplastic"/>
    <property type="match status" value="2"/>
</dbReference>
<dbReference type="OrthoDB" id="185373at2759"/>
<dbReference type="InterPro" id="IPR046960">
    <property type="entry name" value="PPR_At4g14850-like_plant"/>
</dbReference>
<feature type="repeat" description="PPR" evidence="3">
    <location>
        <begin position="275"/>
        <end position="305"/>
    </location>
</feature>
<dbReference type="Pfam" id="PF01535">
    <property type="entry name" value="PPR"/>
    <property type="match status" value="6"/>
</dbReference>
<protein>
    <recommendedName>
        <fullName evidence="6">Pentatricopeptide repeat-containing protein</fullName>
    </recommendedName>
</protein>
<dbReference type="SUPFAM" id="SSF48452">
    <property type="entry name" value="TPR-like"/>
    <property type="match status" value="1"/>
</dbReference>
<gene>
    <name evidence="4" type="ORF">IFM89_034425</name>
</gene>
<evidence type="ECO:0008006" key="6">
    <source>
        <dbReference type="Google" id="ProtNLM"/>
    </source>
</evidence>
<dbReference type="EMBL" id="JADFTS010000001">
    <property type="protein sequence ID" value="KAF9626491.1"/>
    <property type="molecule type" value="Genomic_DNA"/>
</dbReference>
<keyword evidence="1" id="KW-0677">Repeat</keyword>
<dbReference type="PANTHER" id="PTHR47926">
    <property type="entry name" value="PENTATRICOPEPTIDE REPEAT-CONTAINING PROTEIN"/>
    <property type="match status" value="1"/>
</dbReference>
<reference evidence="4 5" key="1">
    <citation type="submission" date="2020-10" db="EMBL/GenBank/DDBJ databases">
        <title>The Coptis chinensis genome and diversification of protoberbering-type alkaloids.</title>
        <authorList>
            <person name="Wang B."/>
            <person name="Shu S."/>
            <person name="Song C."/>
            <person name="Liu Y."/>
        </authorList>
    </citation>
    <scope>NUCLEOTIDE SEQUENCE [LARGE SCALE GENOMIC DNA]</scope>
    <source>
        <strain evidence="4">HL-2020</strain>
        <tissue evidence="4">Leaf</tissue>
    </source>
</reference>
<proteinExistence type="inferred from homology"/>
<feature type="repeat" description="PPR" evidence="3">
    <location>
        <begin position="74"/>
        <end position="108"/>
    </location>
</feature>
<dbReference type="InterPro" id="IPR046848">
    <property type="entry name" value="E_motif"/>
</dbReference>